<evidence type="ECO:0000313" key="2">
    <source>
        <dbReference type="EMBL" id="KAK1750146.1"/>
    </source>
</evidence>
<dbReference type="PANTHER" id="PTHR40469:SF2">
    <property type="entry name" value="GALACTOSE-BINDING DOMAIN-LIKE SUPERFAMILY PROTEIN"/>
    <property type="match status" value="1"/>
</dbReference>
<keyword evidence="3" id="KW-1185">Reference proteome</keyword>
<evidence type="ECO:0000259" key="1">
    <source>
        <dbReference type="Pfam" id="PF06283"/>
    </source>
</evidence>
<dbReference type="InterPro" id="IPR029010">
    <property type="entry name" value="ThuA-like"/>
</dbReference>
<dbReference type="InterPro" id="IPR029062">
    <property type="entry name" value="Class_I_gatase-like"/>
</dbReference>
<name>A0AAJ0F0H9_9PEZI</name>
<evidence type="ECO:0000313" key="3">
    <source>
        <dbReference type="Proteomes" id="UP001239445"/>
    </source>
</evidence>
<dbReference type="Pfam" id="PF06283">
    <property type="entry name" value="ThuA"/>
    <property type="match status" value="1"/>
</dbReference>
<dbReference type="EMBL" id="MU839849">
    <property type="protein sequence ID" value="KAK1750146.1"/>
    <property type="molecule type" value="Genomic_DNA"/>
</dbReference>
<sequence>MSSTPFQVLVFSRTVAYRHDSIPAGIEAIQGLSKESSSSPTPFTVIATEDPEVFTPSSLARFRVVIFLQSSGEFLDTPEQLDALKGFVRAGGGVVGVHCASFALESSEWYGNLMGAVFKSHPPPSVERIRIVDPGHPIMAGSLPKGGSTNRAGTESLSEEPWQWKWLDEWYIFKQEPADICSKVHVLVAGGLHGHDHPLAWCQEFDGGRSFYTSLGHFDEAYKDFAFLNQLLSGILWTAGKAKIPS</sequence>
<reference evidence="2" key="1">
    <citation type="submission" date="2023-06" db="EMBL/GenBank/DDBJ databases">
        <title>Genome-scale phylogeny and comparative genomics of the fungal order Sordariales.</title>
        <authorList>
            <consortium name="Lawrence Berkeley National Laboratory"/>
            <person name="Hensen N."/>
            <person name="Bonometti L."/>
            <person name="Westerberg I."/>
            <person name="Brannstrom I.O."/>
            <person name="Guillou S."/>
            <person name="Cros-Aarteil S."/>
            <person name="Calhoun S."/>
            <person name="Haridas S."/>
            <person name="Kuo A."/>
            <person name="Mondo S."/>
            <person name="Pangilinan J."/>
            <person name="Riley R."/>
            <person name="Labutti K."/>
            <person name="Andreopoulos B."/>
            <person name="Lipzen A."/>
            <person name="Chen C."/>
            <person name="Yanf M."/>
            <person name="Daum C."/>
            <person name="Ng V."/>
            <person name="Clum A."/>
            <person name="Steindorff A."/>
            <person name="Ohm R."/>
            <person name="Martin F."/>
            <person name="Silar P."/>
            <person name="Natvig D."/>
            <person name="Lalanne C."/>
            <person name="Gautier V."/>
            <person name="Ament-Velasquez S.L."/>
            <person name="Kruys A."/>
            <person name="Hutchinson M.I."/>
            <person name="Powell A.J."/>
            <person name="Barry K."/>
            <person name="Miller A.N."/>
            <person name="Grigoriev I.V."/>
            <person name="Debuchy R."/>
            <person name="Gladieux P."/>
            <person name="Thoren M.H."/>
            <person name="Johannesson H."/>
        </authorList>
    </citation>
    <scope>NUCLEOTIDE SEQUENCE</scope>
    <source>
        <strain evidence="2">PSN4</strain>
    </source>
</reference>
<dbReference type="Gene3D" id="3.40.50.880">
    <property type="match status" value="1"/>
</dbReference>
<protein>
    <submittedName>
        <fullName evidence="2">ThuA-like domain-containing protein</fullName>
    </submittedName>
</protein>
<comment type="caution">
    <text evidence="2">The sequence shown here is derived from an EMBL/GenBank/DDBJ whole genome shotgun (WGS) entry which is preliminary data.</text>
</comment>
<dbReference type="AlphaFoldDB" id="A0AAJ0F0H9"/>
<dbReference type="Proteomes" id="UP001239445">
    <property type="component" value="Unassembled WGS sequence"/>
</dbReference>
<gene>
    <name evidence="2" type="ORF">QBC47DRAFT_394679</name>
</gene>
<organism evidence="2 3">
    <name type="scientific">Echria macrotheca</name>
    <dbReference type="NCBI Taxonomy" id="438768"/>
    <lineage>
        <taxon>Eukaryota</taxon>
        <taxon>Fungi</taxon>
        <taxon>Dikarya</taxon>
        <taxon>Ascomycota</taxon>
        <taxon>Pezizomycotina</taxon>
        <taxon>Sordariomycetes</taxon>
        <taxon>Sordariomycetidae</taxon>
        <taxon>Sordariales</taxon>
        <taxon>Schizotheciaceae</taxon>
        <taxon>Echria</taxon>
    </lineage>
</organism>
<accession>A0AAJ0F0H9</accession>
<dbReference type="PANTHER" id="PTHR40469">
    <property type="entry name" value="SECRETED GLYCOSYL HYDROLASE"/>
    <property type="match status" value="1"/>
</dbReference>
<proteinExistence type="predicted"/>
<dbReference type="SUPFAM" id="SSF52317">
    <property type="entry name" value="Class I glutamine amidotransferase-like"/>
    <property type="match status" value="1"/>
</dbReference>
<feature type="domain" description="ThuA-like" evidence="1">
    <location>
        <begin position="7"/>
        <end position="238"/>
    </location>
</feature>